<dbReference type="GO" id="GO:0004751">
    <property type="term" value="F:ribose-5-phosphate isomerase activity"/>
    <property type="evidence" value="ECO:0007669"/>
    <property type="project" value="TreeGrafter"/>
</dbReference>
<sequence>MSVIALGADHAGFSLKQIIAQHLLVEGHQIVDCGTHDESRVDYPDYGAAVGVSVSAGEADRGIVVCGSGIGIVMAAGKISGIRAATVHDTVSARLSREHNDANVIGIGARVVDDQAALAVVDAYLAASFEGGRHQQRIDKLGALDSANDGLK</sequence>
<protein>
    <recommendedName>
        <fullName evidence="3">Ribose 5-phosphate isomerase B</fullName>
    </recommendedName>
</protein>
<dbReference type="PANTHER" id="PTHR30345:SF0">
    <property type="entry name" value="DNA DAMAGE-REPAIR_TOLERATION PROTEIN DRT102"/>
    <property type="match status" value="1"/>
</dbReference>
<gene>
    <name evidence="2" type="ORF">METZ01_LOCUS16869</name>
</gene>
<proteinExistence type="predicted"/>
<reference evidence="2" key="1">
    <citation type="submission" date="2018-05" db="EMBL/GenBank/DDBJ databases">
        <authorList>
            <person name="Lanie J.A."/>
            <person name="Ng W.-L."/>
            <person name="Kazmierczak K.M."/>
            <person name="Andrzejewski T.M."/>
            <person name="Davidsen T.M."/>
            <person name="Wayne K.J."/>
            <person name="Tettelin H."/>
            <person name="Glass J.I."/>
            <person name="Rusch D."/>
            <person name="Podicherti R."/>
            <person name="Tsui H.-C.T."/>
            <person name="Winkler M.E."/>
        </authorList>
    </citation>
    <scope>NUCLEOTIDE SEQUENCE</scope>
</reference>
<dbReference type="Pfam" id="PF02502">
    <property type="entry name" value="LacAB_rpiB"/>
    <property type="match status" value="1"/>
</dbReference>
<dbReference type="PANTHER" id="PTHR30345">
    <property type="entry name" value="RIBOSE-5-PHOSPHATE ISOMERASE B"/>
    <property type="match status" value="1"/>
</dbReference>
<evidence type="ECO:0000256" key="1">
    <source>
        <dbReference type="ARBA" id="ARBA00023235"/>
    </source>
</evidence>
<dbReference type="AlphaFoldDB" id="A0A381PAK9"/>
<evidence type="ECO:0000313" key="2">
    <source>
        <dbReference type="EMBL" id="SUZ64015.1"/>
    </source>
</evidence>
<evidence type="ECO:0008006" key="3">
    <source>
        <dbReference type="Google" id="ProtNLM"/>
    </source>
</evidence>
<dbReference type="GO" id="GO:0019316">
    <property type="term" value="P:D-allose catabolic process"/>
    <property type="evidence" value="ECO:0007669"/>
    <property type="project" value="TreeGrafter"/>
</dbReference>
<dbReference type="NCBIfam" id="TIGR00689">
    <property type="entry name" value="rpiB_lacA_lacB"/>
    <property type="match status" value="1"/>
</dbReference>
<dbReference type="SUPFAM" id="SSF89623">
    <property type="entry name" value="Ribose/Galactose isomerase RpiB/AlsB"/>
    <property type="match status" value="1"/>
</dbReference>
<dbReference type="InterPro" id="IPR004785">
    <property type="entry name" value="RpiB"/>
</dbReference>
<dbReference type="InterPro" id="IPR003500">
    <property type="entry name" value="RpiB_LacA_LacB"/>
</dbReference>
<dbReference type="NCBIfam" id="TIGR01120">
    <property type="entry name" value="rpiB"/>
    <property type="match status" value="1"/>
</dbReference>
<organism evidence="2">
    <name type="scientific">marine metagenome</name>
    <dbReference type="NCBI Taxonomy" id="408172"/>
    <lineage>
        <taxon>unclassified sequences</taxon>
        <taxon>metagenomes</taxon>
        <taxon>ecological metagenomes</taxon>
    </lineage>
</organism>
<dbReference type="PIRSF" id="PIRSF005384">
    <property type="entry name" value="RpiB_LacA_B"/>
    <property type="match status" value="1"/>
</dbReference>
<name>A0A381PAK9_9ZZZZ</name>
<dbReference type="Gene3D" id="3.40.1400.10">
    <property type="entry name" value="Sugar-phosphate isomerase, RpiB/LacA/LacB"/>
    <property type="match status" value="1"/>
</dbReference>
<accession>A0A381PAK9</accession>
<dbReference type="EMBL" id="UINC01000928">
    <property type="protein sequence ID" value="SUZ64015.1"/>
    <property type="molecule type" value="Genomic_DNA"/>
</dbReference>
<keyword evidence="1" id="KW-0413">Isomerase</keyword>
<dbReference type="NCBIfam" id="NF004051">
    <property type="entry name" value="PRK05571.1"/>
    <property type="match status" value="1"/>
</dbReference>
<dbReference type="InterPro" id="IPR036569">
    <property type="entry name" value="RpiB_LacA_LacB_sf"/>
</dbReference>
<dbReference type="GO" id="GO:0009052">
    <property type="term" value="P:pentose-phosphate shunt, non-oxidative branch"/>
    <property type="evidence" value="ECO:0007669"/>
    <property type="project" value="TreeGrafter"/>
</dbReference>